<dbReference type="InterPro" id="IPR058852">
    <property type="entry name" value="HTH_77"/>
</dbReference>
<name>A0A7X4KCQ7_9BURK</name>
<dbReference type="PROSITE" id="PS51755">
    <property type="entry name" value="OMPR_PHOB"/>
    <property type="match status" value="1"/>
</dbReference>
<evidence type="ECO:0000313" key="5">
    <source>
        <dbReference type="Proteomes" id="UP000450012"/>
    </source>
</evidence>
<proteinExistence type="predicted"/>
<keyword evidence="1 2" id="KW-0238">DNA-binding</keyword>
<feature type="DNA-binding region" description="OmpR/PhoB-type" evidence="2">
    <location>
        <begin position="10"/>
        <end position="108"/>
    </location>
</feature>
<dbReference type="SUPFAM" id="SSF52540">
    <property type="entry name" value="P-loop containing nucleoside triphosphate hydrolases"/>
    <property type="match status" value="1"/>
</dbReference>
<comment type="caution">
    <text evidence="4">The sequence shown here is derived from an EMBL/GenBank/DDBJ whole genome shotgun (WGS) entry which is preliminary data.</text>
</comment>
<dbReference type="InterPro" id="IPR036388">
    <property type="entry name" value="WH-like_DNA-bd_sf"/>
</dbReference>
<dbReference type="GO" id="GO:0003677">
    <property type="term" value="F:DNA binding"/>
    <property type="evidence" value="ECO:0007669"/>
    <property type="project" value="UniProtKB-UniRule"/>
</dbReference>
<evidence type="ECO:0000313" key="4">
    <source>
        <dbReference type="EMBL" id="MYM68440.1"/>
    </source>
</evidence>
<dbReference type="SMART" id="SM00862">
    <property type="entry name" value="Trans_reg_C"/>
    <property type="match status" value="1"/>
</dbReference>
<organism evidence="4 5">
    <name type="scientific">Duganella rivi</name>
    <dbReference type="NCBI Taxonomy" id="2666083"/>
    <lineage>
        <taxon>Bacteria</taxon>
        <taxon>Pseudomonadati</taxon>
        <taxon>Pseudomonadota</taxon>
        <taxon>Betaproteobacteria</taxon>
        <taxon>Burkholderiales</taxon>
        <taxon>Oxalobacteraceae</taxon>
        <taxon>Telluria group</taxon>
        <taxon>Duganella</taxon>
    </lineage>
</organism>
<feature type="domain" description="OmpR/PhoB-type" evidence="3">
    <location>
        <begin position="10"/>
        <end position="108"/>
    </location>
</feature>
<dbReference type="Pfam" id="PF25872">
    <property type="entry name" value="HTH_77"/>
    <property type="match status" value="1"/>
</dbReference>
<accession>A0A7X4KCQ7</accession>
<reference evidence="4 5" key="1">
    <citation type="submission" date="2019-12" db="EMBL/GenBank/DDBJ databases">
        <title>Novel species isolated from a subtropical stream in China.</title>
        <authorList>
            <person name="Lu H."/>
        </authorList>
    </citation>
    <scope>NUCLEOTIDE SEQUENCE [LARGE SCALE GENOMIC DNA]</scope>
    <source>
        <strain evidence="4 5">FT55W</strain>
    </source>
</reference>
<dbReference type="Gene3D" id="3.40.50.300">
    <property type="entry name" value="P-loop containing nucleotide triphosphate hydrolases"/>
    <property type="match status" value="1"/>
</dbReference>
<dbReference type="PANTHER" id="PTHR47691:SF3">
    <property type="entry name" value="HTH-TYPE TRANSCRIPTIONAL REGULATOR RV0890C-RELATED"/>
    <property type="match status" value="1"/>
</dbReference>
<dbReference type="Gene3D" id="1.10.10.10">
    <property type="entry name" value="Winged helix-like DNA-binding domain superfamily/Winged helix DNA-binding domain"/>
    <property type="match status" value="1"/>
</dbReference>
<dbReference type="InterPro" id="IPR027417">
    <property type="entry name" value="P-loop_NTPase"/>
</dbReference>
<evidence type="ECO:0000256" key="1">
    <source>
        <dbReference type="ARBA" id="ARBA00023125"/>
    </source>
</evidence>
<dbReference type="GO" id="GO:0006355">
    <property type="term" value="P:regulation of DNA-templated transcription"/>
    <property type="evidence" value="ECO:0007669"/>
    <property type="project" value="InterPro"/>
</dbReference>
<sequence>MENAGAAHVEPELAFGPYRLAPSHRLLLNDGRPVQLSGRAFDLLLALIERAGEVVSKEELIARVWPSTVVEENNLRVHIGTLRKVLCPDDNGMRYVENVVGRGYSFVAPVTRISHDIRTTVLHKDIVRLPMLQTRLIGRDQVCEQLAGLVGEHRCVTIVGPGGIGKTTVALAVAETLAPIFAEHVYFLDLAPVTDGRLVVSTVAVALGLPVLGDDPLPSLRAFLRDKQAILIFDSCEHVLDSVAGLVEQLLADSPPLHILATSREPLRAAGERLLRLEALAVPPAAVSRDDALLYPSVQLFAERAMASMNGLELSAENLRHIVDICRRLDGIPLAIELAAGRADFFGIAGLSAQLADCFNTLVRGRRTALPRHQTLRATLDWSFDRLPADEQLLLQRFAIFRGSFTLEAAVDIATCDGITKAKALEGLANLHAKSLLSTEADQDTMQYRLLDTTRAYAGEKLADAGSTNMMARRYADYCCRLLGNAQPDWESRSTKDWLAQYGRSIDHVRAGLDWAFGPGGDAVVGVTLTMLSAPLWYQLSLMSEYRQRLGTALAAVARDHPGETRWEMQLNLALGHTLLHTHGGDAECTTAFATTLRLAEQLADIGSYMRGLWGAFTDAIFRGDYAHALGFAEQFGSYANQYAGEAEKVIHARLKSLALHYLGRQDEARTYADLVAAHPLTHAARAQNNGFQFDQRVSSLAIQSLVLWMQGFPEQAMKVTSAAVQEGQEVGHSISLCFALTVGCSVASWSGAKDVLLRWTAMLLDLSSRAMLPNWHYWGRLFQAAWLLEYAPHDGAREPLSVLEQSPFFGPLQAEVMASLHPALLTQHAVQRAADGRAGWCLAEIVRHQALSTSDAAAAESQLQSALQIARAQGARGFELRVAMSLAALWYGQGRDESAFALLKPVYEQFDEGHGTRDLQAAAALLADLRP</sequence>
<dbReference type="EMBL" id="WWCK01000005">
    <property type="protein sequence ID" value="MYM68440.1"/>
    <property type="molecule type" value="Genomic_DNA"/>
</dbReference>
<dbReference type="PANTHER" id="PTHR47691">
    <property type="entry name" value="REGULATOR-RELATED"/>
    <property type="match status" value="1"/>
</dbReference>
<dbReference type="Pfam" id="PF00486">
    <property type="entry name" value="Trans_reg_C"/>
    <property type="match status" value="1"/>
</dbReference>
<dbReference type="AlphaFoldDB" id="A0A7X4KCQ7"/>
<evidence type="ECO:0000259" key="3">
    <source>
        <dbReference type="PROSITE" id="PS51755"/>
    </source>
</evidence>
<evidence type="ECO:0000256" key="2">
    <source>
        <dbReference type="PROSITE-ProRule" id="PRU01091"/>
    </source>
</evidence>
<dbReference type="PRINTS" id="PR00364">
    <property type="entry name" value="DISEASERSIST"/>
</dbReference>
<gene>
    <name evidence="4" type="ORF">GTP45_16610</name>
</gene>
<keyword evidence="5" id="KW-1185">Reference proteome</keyword>
<dbReference type="InterPro" id="IPR001867">
    <property type="entry name" value="OmpR/PhoB-type_DNA-bd"/>
</dbReference>
<dbReference type="CDD" id="cd00383">
    <property type="entry name" value="trans_reg_C"/>
    <property type="match status" value="1"/>
</dbReference>
<dbReference type="RefSeq" id="WP_161014998.1">
    <property type="nucleotide sequence ID" value="NZ_WWCK01000005.1"/>
</dbReference>
<dbReference type="InterPro" id="IPR016032">
    <property type="entry name" value="Sig_transdc_resp-reg_C-effctor"/>
</dbReference>
<dbReference type="InterPro" id="IPR003593">
    <property type="entry name" value="AAA+_ATPase"/>
</dbReference>
<dbReference type="SMART" id="SM00382">
    <property type="entry name" value="AAA"/>
    <property type="match status" value="1"/>
</dbReference>
<dbReference type="GO" id="GO:0000160">
    <property type="term" value="P:phosphorelay signal transduction system"/>
    <property type="evidence" value="ECO:0007669"/>
    <property type="project" value="InterPro"/>
</dbReference>
<protein>
    <recommendedName>
        <fullName evidence="3">OmpR/PhoB-type domain-containing protein</fullName>
    </recommendedName>
</protein>
<dbReference type="Proteomes" id="UP000450012">
    <property type="component" value="Unassembled WGS sequence"/>
</dbReference>
<dbReference type="SUPFAM" id="SSF46894">
    <property type="entry name" value="C-terminal effector domain of the bipartite response regulators"/>
    <property type="match status" value="1"/>
</dbReference>